<organism evidence="3 4">
    <name type="scientific">Popillia japonica</name>
    <name type="common">Japanese beetle</name>
    <dbReference type="NCBI Taxonomy" id="7064"/>
    <lineage>
        <taxon>Eukaryota</taxon>
        <taxon>Metazoa</taxon>
        <taxon>Ecdysozoa</taxon>
        <taxon>Arthropoda</taxon>
        <taxon>Hexapoda</taxon>
        <taxon>Insecta</taxon>
        <taxon>Pterygota</taxon>
        <taxon>Neoptera</taxon>
        <taxon>Endopterygota</taxon>
        <taxon>Coleoptera</taxon>
        <taxon>Polyphaga</taxon>
        <taxon>Scarabaeiformia</taxon>
        <taxon>Scarabaeidae</taxon>
        <taxon>Rutelinae</taxon>
        <taxon>Popillia</taxon>
    </lineage>
</organism>
<evidence type="ECO:0000256" key="1">
    <source>
        <dbReference type="PROSITE-ProRule" id="PRU00047"/>
    </source>
</evidence>
<dbReference type="PROSITE" id="PS50158">
    <property type="entry name" value="ZF_CCHC"/>
    <property type="match status" value="1"/>
</dbReference>
<evidence type="ECO:0000313" key="3">
    <source>
        <dbReference type="EMBL" id="KAK9736206.1"/>
    </source>
</evidence>
<keyword evidence="1" id="KW-0862">Zinc</keyword>
<dbReference type="Gene3D" id="4.10.60.10">
    <property type="entry name" value="Zinc finger, CCHC-type"/>
    <property type="match status" value="1"/>
</dbReference>
<keyword evidence="1" id="KW-0479">Metal-binding</keyword>
<dbReference type="InterPro" id="IPR036875">
    <property type="entry name" value="Znf_CCHC_sf"/>
</dbReference>
<keyword evidence="4" id="KW-1185">Reference proteome</keyword>
<name>A0AAW1LQY6_POPJA</name>
<dbReference type="InterPro" id="IPR001878">
    <property type="entry name" value="Znf_CCHC"/>
</dbReference>
<sequence length="142" mass="16289">MKLKEVKDLEKFRSEFDETTRQRQLTGANVIKEDLMCSLLLAMPPFFETIVTIIENMPEADLTIEAVKTKLRCEAERWEALNESKELDKRSNVKPAAFSINRQGVCYGCGESGHYKKDCKKVQNQSTRGRGYTGFQPDYNRG</sequence>
<accession>A0AAW1LQY6</accession>
<proteinExistence type="predicted"/>
<dbReference type="SMART" id="SM00343">
    <property type="entry name" value="ZnF_C2HC"/>
    <property type="match status" value="1"/>
</dbReference>
<reference evidence="3 4" key="1">
    <citation type="journal article" date="2024" name="BMC Genomics">
        <title>De novo assembly and annotation of Popillia japonica's genome with initial clues to its potential as an invasive pest.</title>
        <authorList>
            <person name="Cucini C."/>
            <person name="Boschi S."/>
            <person name="Funari R."/>
            <person name="Cardaioli E."/>
            <person name="Iannotti N."/>
            <person name="Marturano G."/>
            <person name="Paoli F."/>
            <person name="Bruttini M."/>
            <person name="Carapelli A."/>
            <person name="Frati F."/>
            <person name="Nardi F."/>
        </authorList>
    </citation>
    <scope>NUCLEOTIDE SEQUENCE [LARGE SCALE GENOMIC DNA]</scope>
    <source>
        <strain evidence="3">DMR45628</strain>
    </source>
</reference>
<gene>
    <name evidence="3" type="ORF">QE152_g12683</name>
</gene>
<dbReference type="Proteomes" id="UP001458880">
    <property type="component" value="Unassembled WGS sequence"/>
</dbReference>
<feature type="domain" description="CCHC-type" evidence="2">
    <location>
        <begin position="106"/>
        <end position="121"/>
    </location>
</feature>
<dbReference type="AlphaFoldDB" id="A0AAW1LQY6"/>
<dbReference type="GO" id="GO:0003676">
    <property type="term" value="F:nucleic acid binding"/>
    <property type="evidence" value="ECO:0007669"/>
    <property type="project" value="InterPro"/>
</dbReference>
<evidence type="ECO:0000259" key="2">
    <source>
        <dbReference type="PROSITE" id="PS50158"/>
    </source>
</evidence>
<protein>
    <submittedName>
        <fullName evidence="3">Zinc knuckle</fullName>
    </submittedName>
</protein>
<dbReference type="EMBL" id="JASPKY010000117">
    <property type="protein sequence ID" value="KAK9736206.1"/>
    <property type="molecule type" value="Genomic_DNA"/>
</dbReference>
<dbReference type="SUPFAM" id="SSF57756">
    <property type="entry name" value="Retrovirus zinc finger-like domains"/>
    <property type="match status" value="1"/>
</dbReference>
<keyword evidence="1" id="KW-0863">Zinc-finger</keyword>
<dbReference type="Pfam" id="PF00098">
    <property type="entry name" value="zf-CCHC"/>
    <property type="match status" value="1"/>
</dbReference>
<evidence type="ECO:0000313" key="4">
    <source>
        <dbReference type="Proteomes" id="UP001458880"/>
    </source>
</evidence>
<dbReference type="GO" id="GO:0008270">
    <property type="term" value="F:zinc ion binding"/>
    <property type="evidence" value="ECO:0007669"/>
    <property type="project" value="UniProtKB-KW"/>
</dbReference>
<dbReference type="Pfam" id="PF14223">
    <property type="entry name" value="Retrotran_gag_2"/>
    <property type="match status" value="1"/>
</dbReference>
<comment type="caution">
    <text evidence="3">The sequence shown here is derived from an EMBL/GenBank/DDBJ whole genome shotgun (WGS) entry which is preliminary data.</text>
</comment>